<dbReference type="InterPro" id="IPR000531">
    <property type="entry name" value="Beta-barrel_TonB"/>
</dbReference>
<feature type="domain" description="TonB-dependent receptor-like beta-barrel" evidence="13">
    <location>
        <begin position="203"/>
        <end position="659"/>
    </location>
</feature>
<evidence type="ECO:0000256" key="8">
    <source>
        <dbReference type="ARBA" id="ARBA00023077"/>
    </source>
</evidence>
<dbReference type="InterPro" id="IPR036942">
    <property type="entry name" value="Beta-barrel_TonB_sf"/>
</dbReference>
<comment type="caution">
    <text evidence="15">The sequence shown here is derived from an EMBL/GenBank/DDBJ whole genome shotgun (WGS) entry which is preliminary data.</text>
</comment>
<accession>T0K2F1</accession>
<dbReference type="PROSITE" id="PS52016">
    <property type="entry name" value="TONB_DEPENDENT_REC_3"/>
    <property type="match status" value="1"/>
</dbReference>
<evidence type="ECO:0000256" key="3">
    <source>
        <dbReference type="ARBA" id="ARBA00022452"/>
    </source>
</evidence>
<dbReference type="eggNOG" id="COG4771">
    <property type="taxonomic scope" value="Bacteria"/>
</dbReference>
<dbReference type="PANTHER" id="PTHR32552:SF81">
    <property type="entry name" value="TONB-DEPENDENT OUTER MEMBRANE RECEPTOR"/>
    <property type="match status" value="1"/>
</dbReference>
<reference evidence="15 16" key="1">
    <citation type="journal article" date="2013" name="Genome Announc.">
        <title>Draft Genome Sequence of Sphingobium ummariense Strain RL-3, a Hexachlorocyclohexane-Degrading Bacterium.</title>
        <authorList>
            <person name="Kohli P."/>
            <person name="Dua A."/>
            <person name="Sangwan N."/>
            <person name="Oldach P."/>
            <person name="Khurana J.P."/>
            <person name="Lal R."/>
        </authorList>
    </citation>
    <scope>NUCLEOTIDE SEQUENCE [LARGE SCALE GENOMIC DNA]</scope>
    <source>
        <strain evidence="15 16">RL-3</strain>
    </source>
</reference>
<evidence type="ECO:0000313" key="15">
    <source>
        <dbReference type="EMBL" id="EQB30719.1"/>
    </source>
</evidence>
<dbReference type="PANTHER" id="PTHR32552">
    <property type="entry name" value="FERRICHROME IRON RECEPTOR-RELATED"/>
    <property type="match status" value="1"/>
</dbReference>
<dbReference type="Proteomes" id="UP000015523">
    <property type="component" value="Unassembled WGS sequence"/>
</dbReference>
<dbReference type="GO" id="GO:0006826">
    <property type="term" value="P:iron ion transport"/>
    <property type="evidence" value="ECO:0007669"/>
    <property type="project" value="UniProtKB-KW"/>
</dbReference>
<protein>
    <recommendedName>
        <fullName evidence="17">TonB-denpendent receptor</fullName>
    </recommendedName>
</protein>
<keyword evidence="4" id="KW-0410">Iron transport</keyword>
<dbReference type="EMBL" id="AUWY01000118">
    <property type="protein sequence ID" value="EQB30719.1"/>
    <property type="molecule type" value="Genomic_DNA"/>
</dbReference>
<keyword evidence="3 11" id="KW-1134">Transmembrane beta strand</keyword>
<dbReference type="Gene3D" id="2.40.170.20">
    <property type="entry name" value="TonB-dependent receptor, beta-barrel domain"/>
    <property type="match status" value="1"/>
</dbReference>
<dbReference type="InterPro" id="IPR039426">
    <property type="entry name" value="TonB-dep_rcpt-like"/>
</dbReference>
<dbReference type="SUPFAM" id="SSF56935">
    <property type="entry name" value="Porins"/>
    <property type="match status" value="1"/>
</dbReference>
<keyword evidence="16" id="KW-1185">Reference proteome</keyword>
<dbReference type="Pfam" id="PF07715">
    <property type="entry name" value="Plug"/>
    <property type="match status" value="1"/>
</dbReference>
<gene>
    <name evidence="15" type="ORF">M529_18420</name>
</gene>
<proteinExistence type="inferred from homology"/>
<dbReference type="Pfam" id="PF00593">
    <property type="entry name" value="TonB_dep_Rec_b-barrel"/>
    <property type="match status" value="1"/>
</dbReference>
<sequence length="698" mass="75901">MVRGDDLIRSGVTDVSSLQKLTPGVNIGMTGGNGQIFIRGVGDFSVSPLSSPGVAFNVDGVYVGRPDGVNGFFYDVARIEVLKGPQGTLYGRNANGGSVNLITNDARLGARTLDLNMQAGNYDLIQTSGAVNLPVGQNAAIRGAFNFVHRDGYLSDGSNDDAQRSGRLRFLWEPNADITVRLSGDYTHLGGKGNDMVYLPRRPGASPYEAQSSAAANAYLDTLGPLAPLLKDIADDNFRDTTLYDLSAQLDWKLSFATLTLLPAYRYLDSNYSDHFAERYESRVKTRQRSLEARLGNASSALTWVIGGYYFRESSPGGVVLVDGGNILQNYRILYKPFTESYAAFGQATVSLTDSFRLIGGIRYTHEKRSLSGSINDQARTPPVVLENFGGRKSFSGTTYKVGAELDLTPRNMLYATYSTGFKSGGFSQTIEPLNVYKPERLFALEIGSRNRFLDNRLQVNLSAFHWKYKDIQDSRVNFDALNNVNFITFNSGDATLYGGTLDIVARPSSSDTITLAGEYVHSRYDRFYFRTPVPFLQPGSTGCPLSGPFAPGATLPYADPSGSTTNNGPLPVIVGDCRGFQMARVPKFTGTASYQHNFAMPNSANLTLGGSVTYSSGRWITIDFIPAARQDAYAVVDADLTYHAADDRWSVGIFGRNLTKTVYYNGGVQASFVGGLLAADIAAPRTYGIRANFRFGS</sequence>
<comment type="similarity">
    <text evidence="11 12">Belongs to the TonB-dependent receptor family.</text>
</comment>
<evidence type="ECO:0000256" key="5">
    <source>
        <dbReference type="ARBA" id="ARBA00022692"/>
    </source>
</evidence>
<evidence type="ECO:0000256" key="11">
    <source>
        <dbReference type="PROSITE-ProRule" id="PRU01360"/>
    </source>
</evidence>
<dbReference type="PATRIC" id="fig|1346791.3.peg.3555"/>
<evidence type="ECO:0000256" key="9">
    <source>
        <dbReference type="ARBA" id="ARBA00023136"/>
    </source>
</evidence>
<evidence type="ECO:0000313" key="16">
    <source>
        <dbReference type="Proteomes" id="UP000015523"/>
    </source>
</evidence>
<keyword evidence="5 11" id="KW-0812">Transmembrane</keyword>
<evidence type="ECO:0000259" key="13">
    <source>
        <dbReference type="Pfam" id="PF00593"/>
    </source>
</evidence>
<keyword evidence="9 11" id="KW-0472">Membrane</keyword>
<evidence type="ECO:0000256" key="12">
    <source>
        <dbReference type="RuleBase" id="RU003357"/>
    </source>
</evidence>
<evidence type="ECO:0000256" key="10">
    <source>
        <dbReference type="ARBA" id="ARBA00023237"/>
    </source>
</evidence>
<evidence type="ECO:0000256" key="4">
    <source>
        <dbReference type="ARBA" id="ARBA00022496"/>
    </source>
</evidence>
<dbReference type="InterPro" id="IPR012910">
    <property type="entry name" value="Plug_dom"/>
</dbReference>
<name>T0K2F1_9SPHN</name>
<evidence type="ECO:0000256" key="7">
    <source>
        <dbReference type="ARBA" id="ARBA00023065"/>
    </source>
</evidence>
<organism evidence="15 16">
    <name type="scientific">Sphingobium ummariense RL-3</name>
    <dbReference type="NCBI Taxonomy" id="1346791"/>
    <lineage>
        <taxon>Bacteria</taxon>
        <taxon>Pseudomonadati</taxon>
        <taxon>Pseudomonadota</taxon>
        <taxon>Alphaproteobacteria</taxon>
        <taxon>Sphingomonadales</taxon>
        <taxon>Sphingomonadaceae</taxon>
        <taxon>Sphingobium</taxon>
    </lineage>
</organism>
<evidence type="ECO:0000256" key="2">
    <source>
        <dbReference type="ARBA" id="ARBA00022448"/>
    </source>
</evidence>
<dbReference type="GO" id="GO:0009279">
    <property type="term" value="C:cell outer membrane"/>
    <property type="evidence" value="ECO:0007669"/>
    <property type="project" value="UniProtKB-SubCell"/>
</dbReference>
<keyword evidence="10 11" id="KW-0998">Cell outer membrane</keyword>
<keyword evidence="8 12" id="KW-0798">TonB box</keyword>
<dbReference type="STRING" id="1346791.M529_18420"/>
<evidence type="ECO:0008006" key="17">
    <source>
        <dbReference type="Google" id="ProtNLM"/>
    </source>
</evidence>
<evidence type="ECO:0000256" key="6">
    <source>
        <dbReference type="ARBA" id="ARBA00023004"/>
    </source>
</evidence>
<keyword evidence="7" id="KW-0406">Ion transport</keyword>
<keyword evidence="6" id="KW-0408">Iron</keyword>
<evidence type="ECO:0000256" key="1">
    <source>
        <dbReference type="ARBA" id="ARBA00004571"/>
    </source>
</evidence>
<comment type="subcellular location">
    <subcellularLocation>
        <location evidence="1 11">Cell outer membrane</location>
        <topology evidence="1 11">Multi-pass membrane protein</topology>
    </subcellularLocation>
</comment>
<evidence type="ECO:0000259" key="14">
    <source>
        <dbReference type="Pfam" id="PF07715"/>
    </source>
</evidence>
<feature type="domain" description="TonB-dependent receptor plug" evidence="14">
    <location>
        <begin position="2"/>
        <end position="97"/>
    </location>
</feature>
<dbReference type="AlphaFoldDB" id="T0K2F1"/>
<keyword evidence="2 11" id="KW-0813">Transport</keyword>